<organism evidence="9 10">
    <name type="scientific">Actinorugispora endophytica</name>
    <dbReference type="NCBI Taxonomy" id="1605990"/>
    <lineage>
        <taxon>Bacteria</taxon>
        <taxon>Bacillati</taxon>
        <taxon>Actinomycetota</taxon>
        <taxon>Actinomycetes</taxon>
        <taxon>Streptosporangiales</taxon>
        <taxon>Nocardiopsidaceae</taxon>
        <taxon>Actinorugispora</taxon>
    </lineage>
</organism>
<keyword evidence="6 8" id="KW-1133">Transmembrane helix</keyword>
<feature type="transmembrane region" description="Helical" evidence="8">
    <location>
        <begin position="100"/>
        <end position="120"/>
    </location>
</feature>
<evidence type="ECO:0000256" key="4">
    <source>
        <dbReference type="ARBA" id="ARBA00022475"/>
    </source>
</evidence>
<dbReference type="GO" id="GO:0005886">
    <property type="term" value="C:plasma membrane"/>
    <property type="evidence" value="ECO:0007669"/>
    <property type="project" value="UniProtKB-SubCell"/>
</dbReference>
<dbReference type="RefSeq" id="WP_394345491.1">
    <property type="nucleotide sequence ID" value="NZ_SNYN01000002.1"/>
</dbReference>
<accession>A0A4R6V5R3</accession>
<dbReference type="EMBL" id="SNYN01000002">
    <property type="protein sequence ID" value="TDQ54228.1"/>
    <property type="molecule type" value="Genomic_DNA"/>
</dbReference>
<dbReference type="PANTHER" id="PTHR30472:SF67">
    <property type="entry name" value="PERMEASE OF ABC TRANSPORTER-RELATED"/>
    <property type="match status" value="1"/>
</dbReference>
<evidence type="ECO:0000256" key="1">
    <source>
        <dbReference type="ARBA" id="ARBA00004651"/>
    </source>
</evidence>
<dbReference type="AlphaFoldDB" id="A0A4R6V5R3"/>
<proteinExistence type="inferred from homology"/>
<keyword evidence="5 8" id="KW-0812">Transmembrane</keyword>
<dbReference type="PANTHER" id="PTHR30472">
    <property type="entry name" value="FERRIC ENTEROBACTIN TRANSPORT SYSTEM PERMEASE PROTEIN"/>
    <property type="match status" value="1"/>
</dbReference>
<dbReference type="Gene3D" id="1.10.3470.10">
    <property type="entry name" value="ABC transporter involved in vitamin B12 uptake, BtuC"/>
    <property type="match status" value="1"/>
</dbReference>
<evidence type="ECO:0000256" key="2">
    <source>
        <dbReference type="ARBA" id="ARBA00007935"/>
    </source>
</evidence>
<keyword evidence="3" id="KW-0813">Transport</keyword>
<dbReference type="GO" id="GO:0033214">
    <property type="term" value="P:siderophore-iron import into cell"/>
    <property type="evidence" value="ECO:0007669"/>
    <property type="project" value="TreeGrafter"/>
</dbReference>
<reference evidence="9 10" key="1">
    <citation type="submission" date="2019-03" db="EMBL/GenBank/DDBJ databases">
        <title>Genomic Encyclopedia of Type Strains, Phase IV (KMG-IV): sequencing the most valuable type-strain genomes for metagenomic binning, comparative biology and taxonomic classification.</title>
        <authorList>
            <person name="Goeker M."/>
        </authorList>
    </citation>
    <scope>NUCLEOTIDE SEQUENCE [LARGE SCALE GENOMIC DNA]</scope>
    <source>
        <strain evidence="9 10">DSM 46770</strain>
    </source>
</reference>
<evidence type="ECO:0000256" key="3">
    <source>
        <dbReference type="ARBA" id="ARBA00022448"/>
    </source>
</evidence>
<comment type="subcellular location">
    <subcellularLocation>
        <location evidence="1">Cell membrane</location>
        <topology evidence="1">Multi-pass membrane protein</topology>
    </subcellularLocation>
</comment>
<comment type="similarity">
    <text evidence="2">Belongs to the binding-protein-dependent transport system permease family. FecCD subfamily.</text>
</comment>
<comment type="caution">
    <text evidence="9">The sequence shown here is derived from an EMBL/GenBank/DDBJ whole genome shotgun (WGS) entry which is preliminary data.</text>
</comment>
<feature type="transmembrane region" description="Helical" evidence="8">
    <location>
        <begin position="156"/>
        <end position="176"/>
    </location>
</feature>
<evidence type="ECO:0000313" key="10">
    <source>
        <dbReference type="Proteomes" id="UP000295281"/>
    </source>
</evidence>
<keyword evidence="7 8" id="KW-0472">Membrane</keyword>
<sequence length="341" mass="33767">MTGIGTRGTAAVWTGGLALLALSTAATITIGPAGIAVGDVWAVVASRFGGAASGLTPIREGIVWDLRLPRTLLAAVCGAGLGVCGAVMQSLLRNPLADPFVLGVSSGASTGAVLVVVLGVGGGAVSLSAGAFLGALCSFALVLLLGYASGGTTDRVILAGVASMQLFSALTSFVVISSADAEQTRGVLFWLLGSLSGASWGDVGLGAAALAAVLLVCAFTTTALDAFAFGSDAASSLGVDVARVRLLLLTATALLTAALVSVAGAIGFVGLVLPHAARAVVGSGHRRLLPTTALVGALFLVWVDTAARTVMDPQEIPVGVATSLIGVPAFVVILYRGRRMS</sequence>
<keyword evidence="4" id="KW-1003">Cell membrane</keyword>
<evidence type="ECO:0000313" key="9">
    <source>
        <dbReference type="EMBL" id="TDQ54228.1"/>
    </source>
</evidence>
<keyword evidence="10" id="KW-1185">Reference proteome</keyword>
<dbReference type="CDD" id="cd06550">
    <property type="entry name" value="TM_ABC_iron-siderophores_like"/>
    <property type="match status" value="1"/>
</dbReference>
<feature type="transmembrane region" description="Helical" evidence="8">
    <location>
        <begin position="127"/>
        <end position="150"/>
    </location>
</feature>
<evidence type="ECO:0000256" key="8">
    <source>
        <dbReference type="SAM" id="Phobius"/>
    </source>
</evidence>
<dbReference type="FunFam" id="1.10.3470.10:FF:000001">
    <property type="entry name" value="Vitamin B12 ABC transporter permease BtuC"/>
    <property type="match status" value="1"/>
</dbReference>
<feature type="transmembrane region" description="Helical" evidence="8">
    <location>
        <begin position="316"/>
        <end position="335"/>
    </location>
</feature>
<dbReference type="Proteomes" id="UP000295281">
    <property type="component" value="Unassembled WGS sequence"/>
</dbReference>
<feature type="transmembrane region" description="Helical" evidence="8">
    <location>
        <begin position="188"/>
        <end position="221"/>
    </location>
</feature>
<evidence type="ECO:0000256" key="7">
    <source>
        <dbReference type="ARBA" id="ARBA00023136"/>
    </source>
</evidence>
<gene>
    <name evidence="9" type="ORF">EV190_10261</name>
</gene>
<evidence type="ECO:0000256" key="6">
    <source>
        <dbReference type="ARBA" id="ARBA00022989"/>
    </source>
</evidence>
<dbReference type="GO" id="GO:0022857">
    <property type="term" value="F:transmembrane transporter activity"/>
    <property type="evidence" value="ECO:0007669"/>
    <property type="project" value="InterPro"/>
</dbReference>
<dbReference type="Pfam" id="PF01032">
    <property type="entry name" value="FecCD"/>
    <property type="match status" value="1"/>
</dbReference>
<feature type="transmembrane region" description="Helical" evidence="8">
    <location>
        <begin position="246"/>
        <end position="276"/>
    </location>
</feature>
<name>A0A4R6V5R3_9ACTN</name>
<evidence type="ECO:0000256" key="5">
    <source>
        <dbReference type="ARBA" id="ARBA00022692"/>
    </source>
</evidence>
<dbReference type="InterPro" id="IPR037294">
    <property type="entry name" value="ABC_BtuC-like"/>
</dbReference>
<protein>
    <submittedName>
        <fullName evidence="9">Iron complex transport system permease protein</fullName>
    </submittedName>
</protein>
<dbReference type="SUPFAM" id="SSF81345">
    <property type="entry name" value="ABC transporter involved in vitamin B12 uptake, BtuC"/>
    <property type="match status" value="1"/>
</dbReference>
<feature type="transmembrane region" description="Helical" evidence="8">
    <location>
        <begin position="68"/>
        <end position="88"/>
    </location>
</feature>
<dbReference type="InterPro" id="IPR000522">
    <property type="entry name" value="ABC_transptr_permease_BtuC"/>
</dbReference>